<keyword evidence="2" id="KW-1185">Reference proteome</keyword>
<dbReference type="Proteomes" id="UP000216311">
    <property type="component" value="Unassembled WGS sequence"/>
</dbReference>
<reference evidence="1 2" key="1">
    <citation type="submission" date="2017-07" db="EMBL/GenBank/DDBJ databases">
        <title>Draft whole genome sequences of clinical Proprionibacteriaceae strains.</title>
        <authorList>
            <person name="Bernier A.-M."/>
            <person name="Bernard K."/>
            <person name="Domingo M.-C."/>
        </authorList>
    </citation>
    <scope>NUCLEOTIDE SEQUENCE [LARGE SCALE GENOMIC DNA]</scope>
    <source>
        <strain evidence="1 2">NML 130396</strain>
    </source>
</reference>
<gene>
    <name evidence="1" type="ORF">CGZ93_02260</name>
</gene>
<dbReference type="EMBL" id="NMVQ01000001">
    <property type="protein sequence ID" value="OYO25286.1"/>
    <property type="molecule type" value="Genomic_DNA"/>
</dbReference>
<evidence type="ECO:0000313" key="2">
    <source>
        <dbReference type="Proteomes" id="UP000216311"/>
    </source>
</evidence>
<sequence>MPTAADPQLFRGMLDDAAIFPPGLKPLEQAVPAHRNHRRSKYRELVGPLVLTSAALDELPRLTRGYADGSVEVSVTGVEVTRAPEVAEICFTLAAVRLAAFELLIGELAPREVGRHMAELAAVLPGVELFLEVPLTPDGGYSEEVLEALAGTPCRAKFRTGGVTADLYPSEQQLAAAIESAVRLGVPFKATAGLHHALRNTDGDREQHGFANLLWATAEAQRAGDVAGALAERDGAVVAERVAELDPGVRQAFRSFGTCSIDEPVEELRGLGLL</sequence>
<name>A0A255HCZ2_9ACTN</name>
<comment type="caution">
    <text evidence="1">The sequence shown here is derived from an EMBL/GenBank/DDBJ whole genome shotgun (WGS) entry which is preliminary data.</text>
</comment>
<organism evidence="1 2">
    <name type="scientific">Enemella dayhoffiae</name>
    <dbReference type="NCBI Taxonomy" id="2016507"/>
    <lineage>
        <taxon>Bacteria</taxon>
        <taxon>Bacillati</taxon>
        <taxon>Actinomycetota</taxon>
        <taxon>Actinomycetes</taxon>
        <taxon>Propionibacteriales</taxon>
        <taxon>Propionibacteriaceae</taxon>
        <taxon>Enemella</taxon>
    </lineage>
</organism>
<accession>A0A255HCZ2</accession>
<proteinExistence type="predicted"/>
<protein>
    <submittedName>
        <fullName evidence="1">Uncharacterized protein</fullName>
    </submittedName>
</protein>
<dbReference type="RefSeq" id="WP_094362496.1">
    <property type="nucleotide sequence ID" value="NZ_NMVQ01000001.1"/>
</dbReference>
<dbReference type="OrthoDB" id="9778153at2"/>
<dbReference type="AlphaFoldDB" id="A0A255HCZ2"/>
<evidence type="ECO:0000313" key="1">
    <source>
        <dbReference type="EMBL" id="OYO25286.1"/>
    </source>
</evidence>